<evidence type="ECO:0000256" key="9">
    <source>
        <dbReference type="PROSITE-ProRule" id="PRU00124"/>
    </source>
</evidence>
<dbReference type="GO" id="GO:0005041">
    <property type="term" value="F:low-density lipoprotein particle receptor activity"/>
    <property type="evidence" value="ECO:0007669"/>
    <property type="project" value="TreeGrafter"/>
</dbReference>
<dbReference type="PRINTS" id="PR00261">
    <property type="entry name" value="LDLRECEPTOR"/>
</dbReference>
<dbReference type="PROSITE" id="PS50068">
    <property type="entry name" value="LDLRA_2"/>
    <property type="match status" value="3"/>
</dbReference>
<dbReference type="InterPro" id="IPR023415">
    <property type="entry name" value="LDLR_class-A_CS"/>
</dbReference>
<keyword evidence="2" id="KW-0812">Transmembrane</keyword>
<keyword evidence="12" id="KW-1185">Reference proteome</keyword>
<evidence type="ECO:0000313" key="11">
    <source>
        <dbReference type="EnsemblMetazoa" id="OVOC10064.1"/>
    </source>
</evidence>
<comment type="caution">
    <text evidence="9">Lacks conserved residue(s) required for the propagation of feature annotation.</text>
</comment>
<feature type="compositionally biased region" description="Basic residues" evidence="10">
    <location>
        <begin position="207"/>
        <end position="220"/>
    </location>
</feature>
<feature type="disulfide bond" evidence="9">
    <location>
        <begin position="434"/>
        <end position="449"/>
    </location>
</feature>
<feature type="compositionally biased region" description="Basic and acidic residues" evidence="10">
    <location>
        <begin position="479"/>
        <end position="493"/>
    </location>
</feature>
<accession>A0A8R1XMN7</accession>
<evidence type="ECO:0000256" key="7">
    <source>
        <dbReference type="ARBA" id="ARBA00023170"/>
    </source>
</evidence>
<feature type="region of interest" description="Disordered" evidence="10">
    <location>
        <begin position="185"/>
        <end position="235"/>
    </location>
</feature>
<dbReference type="PROSITE" id="PS01209">
    <property type="entry name" value="LDLRA_1"/>
    <property type="match status" value="2"/>
</dbReference>
<evidence type="ECO:0000313" key="12">
    <source>
        <dbReference type="Proteomes" id="UP000024404"/>
    </source>
</evidence>
<evidence type="ECO:0000256" key="8">
    <source>
        <dbReference type="ARBA" id="ARBA00023180"/>
    </source>
</evidence>
<keyword evidence="5" id="KW-0472">Membrane</keyword>
<proteinExistence type="predicted"/>
<feature type="region of interest" description="Disordered" evidence="10">
    <location>
        <begin position="531"/>
        <end position="699"/>
    </location>
</feature>
<protein>
    <submittedName>
        <fullName evidence="11">Uncharacterized protein</fullName>
    </submittedName>
</protein>
<dbReference type="GO" id="GO:0005886">
    <property type="term" value="C:plasma membrane"/>
    <property type="evidence" value="ECO:0007669"/>
    <property type="project" value="TreeGrafter"/>
</dbReference>
<dbReference type="EnsemblMetazoa" id="OVOC10064.1">
    <property type="protein sequence ID" value="OVOC10064.1"/>
    <property type="gene ID" value="WBGene00246873"/>
</dbReference>
<dbReference type="PANTHER" id="PTHR22722">
    <property type="entry name" value="LOW-DENSITY LIPOPROTEIN RECEPTOR-RELATED PROTEIN 2-RELATED"/>
    <property type="match status" value="1"/>
</dbReference>
<feature type="disulfide bond" evidence="9">
    <location>
        <begin position="422"/>
        <end position="440"/>
    </location>
</feature>
<feature type="region of interest" description="Disordered" evidence="10">
    <location>
        <begin position="462"/>
        <end position="493"/>
    </location>
</feature>
<dbReference type="InterPro" id="IPR036055">
    <property type="entry name" value="LDL_receptor-like_sf"/>
</dbReference>
<organism evidence="11 12">
    <name type="scientific">Onchocerca volvulus</name>
    <dbReference type="NCBI Taxonomy" id="6282"/>
    <lineage>
        <taxon>Eukaryota</taxon>
        <taxon>Metazoa</taxon>
        <taxon>Ecdysozoa</taxon>
        <taxon>Nematoda</taxon>
        <taxon>Chromadorea</taxon>
        <taxon>Rhabditida</taxon>
        <taxon>Spirurina</taxon>
        <taxon>Spiruromorpha</taxon>
        <taxon>Filarioidea</taxon>
        <taxon>Onchocercidae</taxon>
        <taxon>Onchocerca</taxon>
    </lineage>
</organism>
<name>A0A8R1XMN7_ONCVO</name>
<feature type="compositionally biased region" description="Polar residues" evidence="10">
    <location>
        <begin position="185"/>
        <end position="197"/>
    </location>
</feature>
<feature type="disulfide bond" evidence="9">
    <location>
        <begin position="27"/>
        <end position="45"/>
    </location>
</feature>
<dbReference type="SUPFAM" id="SSF57424">
    <property type="entry name" value="LDL receptor-like module"/>
    <property type="match status" value="3"/>
</dbReference>
<evidence type="ECO:0000256" key="4">
    <source>
        <dbReference type="ARBA" id="ARBA00022989"/>
    </source>
</evidence>
<dbReference type="Pfam" id="PF00057">
    <property type="entry name" value="Ldl_recept_a"/>
    <property type="match status" value="3"/>
</dbReference>
<feature type="disulfide bond" evidence="9">
    <location>
        <begin position="20"/>
        <end position="32"/>
    </location>
</feature>
<keyword evidence="7" id="KW-0675">Receptor</keyword>
<sequence>MRKIFSLILGSEKRSVAENCGAKYYTCDSGDCIPREKACDRHYDCSDGSDEMKCEYFLAAQRAHFGSISAVNNRVINKIGKNLKNQDGNLYNRKFNVKNRNAPVSRADNNGKRQYGYLSGKSHKSYEVENWYKNENRHVSGYGRTDYGRTSNAYTRIGNGRRRNHGYGNSKAYDKTMELVNGNDQENANLKNDNAVNTKKVYDRNKTGSRNRNSNKRIKNDKKNSYNYNRNTVNDHHRNKHYRNQLNGIPGYNPSENYQYRELNGHISGIQHDGRNGLQQLSLNGQNMLNERLGHEPNGLFASAINGSHVYSLFQPDKGKHEGYQNSGNDKMKTRDGINHISYINENGSGIEEKNGEDTDECSDQEFRCPYLAKTFCVHYMKICDGIDDCGDGSDEMNCADDEVITPITGRQSGCEPDQFRCENGKCIAQVDRCDRKYDCDDGTDEITCEYFVQALQQARSTTVHPNEIGNEEIPNHTVLEKKKYGQMQEHEERRIQWEEEQKRLREEKEHEEQEQERLRQEQEREQQEQERRRKEERERMEQEKIRQEYDEKERQRQDIEQEKREKEYEMEKQKEQERLEQKEWEKKGGREEQEIQRKEEERLRQEQEKEWQKLERRREEEERRQQEGEAERAKQERLWEEYDGRERERQEIEQQRKEKEYEEQQEKQEQERIRQKTKLEQEEEGQRGEEDEMQEIFDLERKRYEEQWQKYKEDEQRRQEELERKRQEELERERQEELERERQEELERKRQEELERKRQEEMERKRQEEKENRRRLEEERRRLEEDRRHLEEMSRMQYEVKDDEKRREPEKGEKSDDTNRMTIEGVRIRGEDLRRLSKLKQHGLERENRVNLQLFLNSHLLNSLSVCLSIHS</sequence>
<reference evidence="12" key="1">
    <citation type="submission" date="2013-10" db="EMBL/GenBank/DDBJ databases">
        <title>Genome sequencing of Onchocerca volvulus.</title>
        <authorList>
            <person name="Cotton J."/>
            <person name="Tsai J."/>
            <person name="Stanley E."/>
            <person name="Tracey A."/>
            <person name="Holroyd N."/>
            <person name="Lustigman S."/>
            <person name="Berriman M."/>
        </authorList>
    </citation>
    <scope>NUCLEOTIDE SEQUENCE</scope>
</reference>
<dbReference type="GO" id="GO:0043235">
    <property type="term" value="C:receptor complex"/>
    <property type="evidence" value="ECO:0007669"/>
    <property type="project" value="TreeGrafter"/>
</dbReference>
<keyword evidence="3" id="KW-0677">Repeat</keyword>
<reference evidence="11" key="2">
    <citation type="submission" date="2022-06" db="UniProtKB">
        <authorList>
            <consortium name="EnsemblMetazoa"/>
        </authorList>
    </citation>
    <scope>IDENTIFICATION</scope>
</reference>
<dbReference type="Proteomes" id="UP000024404">
    <property type="component" value="Unassembled WGS sequence"/>
</dbReference>
<keyword evidence="6 9" id="KW-1015">Disulfide bond</keyword>
<dbReference type="Gene3D" id="4.10.400.10">
    <property type="entry name" value="Low-density Lipoprotein Receptor"/>
    <property type="match status" value="3"/>
</dbReference>
<evidence type="ECO:0000256" key="10">
    <source>
        <dbReference type="SAM" id="MobiDB-lite"/>
    </source>
</evidence>
<evidence type="ECO:0000256" key="3">
    <source>
        <dbReference type="ARBA" id="ARBA00022737"/>
    </source>
</evidence>
<feature type="disulfide bond" evidence="9">
    <location>
        <begin position="415"/>
        <end position="427"/>
    </location>
</feature>
<evidence type="ECO:0000256" key="1">
    <source>
        <dbReference type="ARBA" id="ARBA00004167"/>
    </source>
</evidence>
<comment type="subcellular location">
    <subcellularLocation>
        <location evidence="1">Membrane</location>
        <topology evidence="1">Single-pass membrane protein</topology>
    </subcellularLocation>
</comment>
<feature type="disulfide bond" evidence="9">
    <location>
        <begin position="384"/>
        <end position="399"/>
    </location>
</feature>
<feature type="region of interest" description="Disordered" evidence="10">
    <location>
        <begin position="712"/>
        <end position="819"/>
    </location>
</feature>
<evidence type="ECO:0000256" key="5">
    <source>
        <dbReference type="ARBA" id="ARBA00023136"/>
    </source>
</evidence>
<evidence type="ECO:0000256" key="6">
    <source>
        <dbReference type="ARBA" id="ARBA00023157"/>
    </source>
</evidence>
<dbReference type="OMA" id="DGENNQD"/>
<feature type="compositionally biased region" description="Basic and acidic residues" evidence="10">
    <location>
        <begin position="531"/>
        <end position="689"/>
    </location>
</feature>
<dbReference type="InterPro" id="IPR051221">
    <property type="entry name" value="LDLR-related"/>
</dbReference>
<dbReference type="CDD" id="cd00112">
    <property type="entry name" value="LDLa"/>
    <property type="match status" value="3"/>
</dbReference>
<dbReference type="AlphaFoldDB" id="A0A8R1XMN7"/>
<feature type="disulfide bond" evidence="9">
    <location>
        <begin position="39"/>
        <end position="54"/>
    </location>
</feature>
<dbReference type="PANTHER" id="PTHR22722:SF5">
    <property type="entry name" value="LOW-DENSITY LIPOPROTEIN RECEPTOR-RELATED PROTEIN 1B"/>
    <property type="match status" value="1"/>
</dbReference>
<dbReference type="InterPro" id="IPR002172">
    <property type="entry name" value="LDrepeatLR_classA_rpt"/>
</dbReference>
<keyword evidence="4" id="KW-1133">Transmembrane helix</keyword>
<evidence type="ECO:0000256" key="2">
    <source>
        <dbReference type="ARBA" id="ARBA00022692"/>
    </source>
</evidence>
<dbReference type="EMBL" id="CMVM020000314">
    <property type="status" value="NOT_ANNOTATED_CDS"/>
    <property type="molecule type" value="Genomic_DNA"/>
</dbReference>
<keyword evidence="8" id="KW-0325">Glycoprotein</keyword>
<dbReference type="SMART" id="SM00192">
    <property type="entry name" value="LDLa"/>
    <property type="match status" value="3"/>
</dbReference>